<gene>
    <name evidence="1" type="ORF">CYY_009604</name>
</gene>
<proteinExistence type="predicted"/>
<organism evidence="1 2">
    <name type="scientific">Polysphondylium violaceum</name>
    <dbReference type="NCBI Taxonomy" id="133409"/>
    <lineage>
        <taxon>Eukaryota</taxon>
        <taxon>Amoebozoa</taxon>
        <taxon>Evosea</taxon>
        <taxon>Eumycetozoa</taxon>
        <taxon>Dictyostelia</taxon>
        <taxon>Dictyosteliales</taxon>
        <taxon>Dictyosteliaceae</taxon>
        <taxon>Polysphondylium</taxon>
    </lineage>
</organism>
<dbReference type="Proteomes" id="UP000695562">
    <property type="component" value="Unassembled WGS sequence"/>
</dbReference>
<protein>
    <submittedName>
        <fullName evidence="1">Uncharacterized protein</fullName>
    </submittedName>
</protein>
<keyword evidence="2" id="KW-1185">Reference proteome</keyword>
<dbReference type="EMBL" id="AJWJ01000755">
    <property type="protein sequence ID" value="KAF2069076.1"/>
    <property type="molecule type" value="Genomic_DNA"/>
</dbReference>
<evidence type="ECO:0000313" key="2">
    <source>
        <dbReference type="Proteomes" id="UP000695562"/>
    </source>
</evidence>
<dbReference type="AlphaFoldDB" id="A0A8J4UPD6"/>
<reference evidence="1" key="1">
    <citation type="submission" date="2020-01" db="EMBL/GenBank/DDBJ databases">
        <title>Development of genomics and gene disruption for Polysphondylium violaceum indicates a role for the polyketide synthase stlB in stalk morphogenesis.</title>
        <authorList>
            <person name="Narita B."/>
            <person name="Kawabe Y."/>
            <person name="Kin K."/>
            <person name="Saito T."/>
            <person name="Gibbs R."/>
            <person name="Kuspa A."/>
            <person name="Muzny D."/>
            <person name="Queller D."/>
            <person name="Richards S."/>
            <person name="Strassman J."/>
            <person name="Sucgang R."/>
            <person name="Worley K."/>
            <person name="Schaap P."/>
        </authorList>
    </citation>
    <scope>NUCLEOTIDE SEQUENCE</scope>
    <source>
        <strain evidence="1">QSvi11</strain>
    </source>
</reference>
<accession>A0A8J4UPD6</accession>
<sequence>MEKELFNRVFNNSVVSKRIYDCFRGTGVGFDDICSIDWVIRNKHWALLAHIVKINHYLQLKESKLVFEIISVDVDLFKSVFNRYKENHFVVPLSTTAVQKSLINQCAVEYFLEQGYQFNSDCYAEAWRVKNYHMVKYIFGQLQDKKLDFNIQQAILSNNFDILGFLFQYVNENNIFCDPESITCYFQKALETDSIEMFKTLLQQYPQSFCPEWFKNAGKQNVQTTKKQDLIVYILDRFSDYIKSLEKEDFFRLVGYFDLLFCNEKVLETEKTKQLGIISNEQYFRKLKRLVSFAFIEQDQDVLNKYKDVKIDYQYITISDVKVSFYNLEKIRQLHALGCKFQRSCAIKVIEQDNLPIFKIIVEIEPQIIPLSYHIGIVFQHMAKNIFNYLKETGIVLKKEYNLDSSQGIKWNMDENLDFVKEVFNEYTLDETSIFTLYLWAIAQGSVKTLEYLNNSISNKSGSMIRSIYLFQCAFNKPYSSNDDYLVQALKDINISYNETVLANIKTIQQVKILFKEPFIPVSSNLFTNLSKQLPKYSVFKFIFEKLFIDVKPELVKEVMSIAINSNQVCHFKFLLDHYHDLFSAGDLDAKIIYSGNLEIFKYFLNRFPINNDNKEYCFKIAINSSNLDIIKFFVENIDSTLLDKITSSIFNLGYEQNGFSSTQFTNDWFTKKGSVFIYFSKLIDKEILNASLNNWKNQLLSFQTPPTSMYDVFGGTIFARQSQLYITGNSSTLKPYEIVSKIESLLDNLNSINQ</sequence>
<comment type="caution">
    <text evidence="1">The sequence shown here is derived from an EMBL/GenBank/DDBJ whole genome shotgun (WGS) entry which is preliminary data.</text>
</comment>
<name>A0A8J4UPD6_9MYCE</name>
<evidence type="ECO:0000313" key="1">
    <source>
        <dbReference type="EMBL" id="KAF2069076.1"/>
    </source>
</evidence>